<dbReference type="Pfam" id="PF13921">
    <property type="entry name" value="Myb_DNA-bind_6"/>
    <property type="match status" value="1"/>
</dbReference>
<keyword evidence="4" id="KW-1185">Reference proteome</keyword>
<evidence type="ECO:0000313" key="4">
    <source>
        <dbReference type="Proteomes" id="UP000002035"/>
    </source>
</evidence>
<dbReference type="GeneID" id="9224095"/>
<dbReference type="OrthoDB" id="2143914at2759"/>
<evidence type="ECO:0000313" key="3">
    <source>
        <dbReference type="EMBL" id="EEQ35639.1"/>
    </source>
</evidence>
<feature type="region of interest" description="Disordered" evidence="1">
    <location>
        <begin position="109"/>
        <end position="128"/>
    </location>
</feature>
<evidence type="ECO:0000259" key="2">
    <source>
        <dbReference type="PROSITE" id="PS50090"/>
    </source>
</evidence>
<gene>
    <name evidence="3" type="ORF">MCYG_08458</name>
</gene>
<organism evidence="3 4">
    <name type="scientific">Arthroderma otae (strain ATCC MYA-4605 / CBS 113480)</name>
    <name type="common">Microsporum canis</name>
    <dbReference type="NCBI Taxonomy" id="554155"/>
    <lineage>
        <taxon>Eukaryota</taxon>
        <taxon>Fungi</taxon>
        <taxon>Dikarya</taxon>
        <taxon>Ascomycota</taxon>
        <taxon>Pezizomycotina</taxon>
        <taxon>Eurotiomycetes</taxon>
        <taxon>Eurotiomycetidae</taxon>
        <taxon>Onygenales</taxon>
        <taxon>Arthrodermataceae</taxon>
        <taxon>Microsporum</taxon>
    </lineage>
</organism>
<dbReference type="EMBL" id="DS995709">
    <property type="protein sequence ID" value="EEQ35639.1"/>
    <property type="molecule type" value="Genomic_DNA"/>
</dbReference>
<dbReference type="Proteomes" id="UP000002035">
    <property type="component" value="Unassembled WGS sequence"/>
</dbReference>
<dbReference type="InterPro" id="IPR009057">
    <property type="entry name" value="Homeodomain-like_sf"/>
</dbReference>
<dbReference type="HOGENOM" id="CLU_1959074_0_0_1"/>
<dbReference type="InterPro" id="IPR001005">
    <property type="entry name" value="SANT/Myb"/>
</dbReference>
<evidence type="ECO:0000256" key="1">
    <source>
        <dbReference type="SAM" id="MobiDB-lite"/>
    </source>
</evidence>
<dbReference type="CDD" id="cd00167">
    <property type="entry name" value="SANT"/>
    <property type="match status" value="1"/>
</dbReference>
<proteinExistence type="predicted"/>
<sequence length="128" mass="15112">MHAQICTIDVLLCLLRQFQYKIRNQVLQLEEIWCTQELREACGSLPSQGRFKPQFSARSRWGMSDQGANRGRWSEADNELLLSMRRRKNTWEVIQQRFPKRTLASLRQRYSTLNNRSTPGNQGRTRGR</sequence>
<name>C5G0I6_ARTOC</name>
<dbReference type="SMART" id="SM00717">
    <property type="entry name" value="SANT"/>
    <property type="match status" value="1"/>
</dbReference>
<dbReference type="PROSITE" id="PS50090">
    <property type="entry name" value="MYB_LIKE"/>
    <property type="match status" value="1"/>
</dbReference>
<feature type="domain" description="Myb-like" evidence="2">
    <location>
        <begin position="65"/>
        <end position="114"/>
    </location>
</feature>
<dbReference type="RefSeq" id="XP_002842627.1">
    <property type="nucleotide sequence ID" value="XM_002842581.1"/>
</dbReference>
<dbReference type="VEuPathDB" id="FungiDB:MCYG_08458"/>
<reference evidence="4" key="1">
    <citation type="journal article" date="2012" name="MBio">
        <title>Comparative genome analysis of Trichophyton rubrum and related dermatophytes reveals candidate genes involved in infection.</title>
        <authorList>
            <person name="Martinez D.A."/>
            <person name="Oliver B.G."/>
            <person name="Graeser Y."/>
            <person name="Goldberg J.M."/>
            <person name="Li W."/>
            <person name="Martinez-Rossi N.M."/>
            <person name="Monod M."/>
            <person name="Shelest E."/>
            <person name="Barton R.C."/>
            <person name="Birch E."/>
            <person name="Brakhage A.A."/>
            <person name="Chen Z."/>
            <person name="Gurr S.J."/>
            <person name="Heiman D."/>
            <person name="Heitman J."/>
            <person name="Kosti I."/>
            <person name="Rossi A."/>
            <person name="Saif S."/>
            <person name="Samalova M."/>
            <person name="Saunders C.W."/>
            <person name="Shea T."/>
            <person name="Summerbell R.C."/>
            <person name="Xu J."/>
            <person name="Young S."/>
            <person name="Zeng Q."/>
            <person name="Birren B.W."/>
            <person name="Cuomo C.A."/>
            <person name="White T.C."/>
        </authorList>
    </citation>
    <scope>NUCLEOTIDE SEQUENCE [LARGE SCALE GENOMIC DNA]</scope>
    <source>
        <strain evidence="4">ATCC MYA-4605 / CBS 113480</strain>
    </source>
</reference>
<dbReference type="AlphaFoldDB" id="C5G0I6"/>
<accession>C5G0I6</accession>
<protein>
    <recommendedName>
        <fullName evidence="2">Myb-like domain-containing protein</fullName>
    </recommendedName>
</protein>
<dbReference type="SUPFAM" id="SSF46689">
    <property type="entry name" value="Homeodomain-like"/>
    <property type="match status" value="1"/>
</dbReference>
<dbReference type="Gene3D" id="1.10.10.60">
    <property type="entry name" value="Homeodomain-like"/>
    <property type="match status" value="1"/>
</dbReference>